<evidence type="ECO:0000256" key="2">
    <source>
        <dbReference type="SAM" id="MobiDB-lite"/>
    </source>
</evidence>
<evidence type="ECO:0000256" key="1">
    <source>
        <dbReference type="SAM" id="Coils"/>
    </source>
</evidence>
<name>A0A5C6FXU1_9PLAN</name>
<dbReference type="OrthoDB" id="292050at2"/>
<feature type="coiled-coil region" evidence="1">
    <location>
        <begin position="29"/>
        <end position="119"/>
    </location>
</feature>
<accession>A0A5C6FXU1</accession>
<comment type="caution">
    <text evidence="3">The sequence shown here is derived from an EMBL/GenBank/DDBJ whole genome shotgun (WGS) entry which is preliminary data.</text>
</comment>
<dbReference type="RefSeq" id="WP_146413742.1">
    <property type="nucleotide sequence ID" value="NZ_SJPZ01000001.1"/>
</dbReference>
<proteinExistence type="predicted"/>
<organism evidence="3 4">
    <name type="scientific">Crateriforma conspicua</name>
    <dbReference type="NCBI Taxonomy" id="2527996"/>
    <lineage>
        <taxon>Bacteria</taxon>
        <taxon>Pseudomonadati</taxon>
        <taxon>Planctomycetota</taxon>
        <taxon>Planctomycetia</taxon>
        <taxon>Planctomycetales</taxon>
        <taxon>Planctomycetaceae</taxon>
        <taxon>Crateriforma</taxon>
    </lineage>
</organism>
<evidence type="ECO:0000313" key="4">
    <source>
        <dbReference type="Proteomes" id="UP000316476"/>
    </source>
</evidence>
<sequence length="730" mass="82542">MDSVGGLVYKLQANNSSFDRSMKLSGREMAAVKREMRKSRTDAEKLQDKVDMLDRALAQGAITSDEYHRSFVRLNSETDEAKRAQREHADAVNQAAAMTQRYKTDTERLADEIRELKRLKPHLDASTYARAVADINSRLPAQVAATEKLERTQARQQRRQELLGREMAEGRRIMQSVETEAEQYQREIDRLNKLLRRGAIDQQTFDRAARRAGQGMRNQRMEFASQLPVVGQFTGLLVSANPALAAIAVTSAIVAPALYGLQRAFDAVTDGVQRQMEAIDKQAKHARLLGADLQALQAIQYAAAQTAGFTEDQTNQALQRMARRVTEAAMGKGEAQEILQRMGLDARTLAQQDPTMMIRKIADAMKTLGGENEQLVAWFKLFDSEGAKLGLMLRDGSAGIDKYASKIEKLGAAINGLDAAQIESANDAIADAQMAIDGLYNTLAVKLSPEIELATHSIVSISKALHEWDGRILGIRTSLSGLAADWMDWSTRIEAYMNLDPVGIYNSFSTDRSAAMDQTVKFLENMNRIQAKQTEQEAAEHRRINRLIDQVAEEERLTQEKREQERLDRESDRLAKEQQRLQEQARREAERETERRQAEAQRRHDEVMRRGEQIRDANRTELEVYRDNLVELRALFRVGAIDQATLARASAAERERFRKSQAEKEPRSQPAATIRAGSREEYDAINRIMLARRDVEQRRHVEAQRLQELHAGFLERIAEAVEQFQLTEGV</sequence>
<evidence type="ECO:0000313" key="3">
    <source>
        <dbReference type="EMBL" id="TWU67311.1"/>
    </source>
</evidence>
<dbReference type="Proteomes" id="UP000316476">
    <property type="component" value="Unassembled WGS sequence"/>
</dbReference>
<keyword evidence="1" id="KW-0175">Coiled coil</keyword>
<dbReference type="EMBL" id="SJPZ01000001">
    <property type="protein sequence ID" value="TWU67311.1"/>
    <property type="molecule type" value="Genomic_DNA"/>
</dbReference>
<reference evidence="3 4" key="1">
    <citation type="submission" date="2019-02" db="EMBL/GenBank/DDBJ databases">
        <title>Deep-cultivation of Planctomycetes and their phenomic and genomic characterization uncovers novel biology.</title>
        <authorList>
            <person name="Wiegand S."/>
            <person name="Jogler M."/>
            <person name="Boedeker C."/>
            <person name="Pinto D."/>
            <person name="Vollmers J."/>
            <person name="Rivas-Marin E."/>
            <person name="Kohn T."/>
            <person name="Peeters S.H."/>
            <person name="Heuer A."/>
            <person name="Rast P."/>
            <person name="Oberbeckmann S."/>
            <person name="Bunk B."/>
            <person name="Jeske O."/>
            <person name="Meyerdierks A."/>
            <person name="Storesund J.E."/>
            <person name="Kallscheuer N."/>
            <person name="Luecker S."/>
            <person name="Lage O.M."/>
            <person name="Pohl T."/>
            <person name="Merkel B.J."/>
            <person name="Hornburger P."/>
            <person name="Mueller R.-W."/>
            <person name="Bruemmer F."/>
            <person name="Labrenz M."/>
            <person name="Spormann A.M."/>
            <person name="Op Den Camp H."/>
            <person name="Overmann J."/>
            <person name="Amann R."/>
            <person name="Jetten M.S.M."/>
            <person name="Mascher T."/>
            <person name="Medema M.H."/>
            <person name="Devos D.P."/>
            <person name="Kaster A.-K."/>
            <person name="Ovreas L."/>
            <person name="Rohde M."/>
            <person name="Galperin M.Y."/>
            <person name="Jogler C."/>
        </authorList>
    </citation>
    <scope>NUCLEOTIDE SEQUENCE [LARGE SCALE GENOMIC DNA]</scope>
    <source>
        <strain evidence="3 4">V7</strain>
    </source>
</reference>
<feature type="coiled-coil region" evidence="1">
    <location>
        <begin position="167"/>
        <end position="201"/>
    </location>
</feature>
<feature type="region of interest" description="Disordered" evidence="2">
    <location>
        <begin position="657"/>
        <end position="677"/>
    </location>
</feature>
<gene>
    <name evidence="3" type="ORF">V7x_28850</name>
</gene>
<feature type="region of interest" description="Disordered" evidence="2">
    <location>
        <begin position="557"/>
        <end position="612"/>
    </location>
</feature>
<feature type="compositionally biased region" description="Basic and acidic residues" evidence="2">
    <location>
        <begin position="657"/>
        <end position="667"/>
    </location>
</feature>
<dbReference type="AlphaFoldDB" id="A0A5C6FXU1"/>
<protein>
    <submittedName>
        <fullName evidence="3">Uncharacterized protein</fullName>
    </submittedName>
</protein>